<gene>
    <name evidence="1" type="ORF">CEXT_22011</name>
</gene>
<dbReference type="AlphaFoldDB" id="A0AAV4MJG3"/>
<comment type="caution">
    <text evidence="1">The sequence shown here is derived from an EMBL/GenBank/DDBJ whole genome shotgun (WGS) entry which is preliminary data.</text>
</comment>
<proteinExistence type="predicted"/>
<organism evidence="1 2">
    <name type="scientific">Caerostris extrusa</name>
    <name type="common">Bark spider</name>
    <name type="synonym">Caerostris bankana</name>
    <dbReference type="NCBI Taxonomy" id="172846"/>
    <lineage>
        <taxon>Eukaryota</taxon>
        <taxon>Metazoa</taxon>
        <taxon>Ecdysozoa</taxon>
        <taxon>Arthropoda</taxon>
        <taxon>Chelicerata</taxon>
        <taxon>Arachnida</taxon>
        <taxon>Araneae</taxon>
        <taxon>Araneomorphae</taxon>
        <taxon>Entelegynae</taxon>
        <taxon>Araneoidea</taxon>
        <taxon>Araneidae</taxon>
        <taxon>Caerostris</taxon>
    </lineage>
</organism>
<reference evidence="1 2" key="1">
    <citation type="submission" date="2021-06" db="EMBL/GenBank/DDBJ databases">
        <title>Caerostris extrusa draft genome.</title>
        <authorList>
            <person name="Kono N."/>
            <person name="Arakawa K."/>
        </authorList>
    </citation>
    <scope>NUCLEOTIDE SEQUENCE [LARGE SCALE GENOMIC DNA]</scope>
</reference>
<dbReference type="Proteomes" id="UP001054945">
    <property type="component" value="Unassembled WGS sequence"/>
</dbReference>
<dbReference type="EMBL" id="BPLR01019813">
    <property type="protein sequence ID" value="GIX72018.1"/>
    <property type="molecule type" value="Genomic_DNA"/>
</dbReference>
<accession>A0AAV4MJG3</accession>
<protein>
    <submittedName>
        <fullName evidence="1">Uncharacterized protein</fullName>
    </submittedName>
</protein>
<evidence type="ECO:0000313" key="2">
    <source>
        <dbReference type="Proteomes" id="UP001054945"/>
    </source>
</evidence>
<keyword evidence="2" id="KW-1185">Reference proteome</keyword>
<evidence type="ECO:0000313" key="1">
    <source>
        <dbReference type="EMBL" id="GIX72018.1"/>
    </source>
</evidence>
<name>A0AAV4MJG3_CAEEX</name>
<sequence>MYLPSFGAEHFPQEAEQIASVTHSLVAALTPDCFPTQRPAWTRWTDTRVGRTRRRRLWSRAWTDFRFPSISASLSSVMGGQSKY</sequence>